<organism evidence="6 7">
    <name type="scientific">candidate division WWE3 bacterium RIFOXYA2_FULL_46_9</name>
    <dbReference type="NCBI Taxonomy" id="1802636"/>
    <lineage>
        <taxon>Bacteria</taxon>
        <taxon>Katanobacteria</taxon>
    </lineage>
</organism>
<evidence type="ECO:0008006" key="8">
    <source>
        <dbReference type="Google" id="ProtNLM"/>
    </source>
</evidence>
<dbReference type="EMBL" id="MEVT01000008">
    <property type="protein sequence ID" value="OGC63260.1"/>
    <property type="molecule type" value="Genomic_DNA"/>
</dbReference>
<evidence type="ECO:0000256" key="5">
    <source>
        <dbReference type="SAM" id="Phobius"/>
    </source>
</evidence>
<dbReference type="Pfam" id="PF09685">
    <property type="entry name" value="MamF_MmsF"/>
    <property type="match status" value="1"/>
</dbReference>
<reference evidence="6 7" key="1">
    <citation type="journal article" date="2016" name="Nat. Commun.">
        <title>Thousands of microbial genomes shed light on interconnected biogeochemical processes in an aquifer system.</title>
        <authorList>
            <person name="Anantharaman K."/>
            <person name="Brown C.T."/>
            <person name="Hug L.A."/>
            <person name="Sharon I."/>
            <person name="Castelle C.J."/>
            <person name="Probst A.J."/>
            <person name="Thomas B.C."/>
            <person name="Singh A."/>
            <person name="Wilkins M.J."/>
            <person name="Karaoz U."/>
            <person name="Brodie E.L."/>
            <person name="Williams K.H."/>
            <person name="Hubbard S.S."/>
            <person name="Banfield J.F."/>
        </authorList>
    </citation>
    <scope>NUCLEOTIDE SEQUENCE [LARGE SCALE GENOMIC DNA]</scope>
</reference>
<dbReference type="InterPro" id="IPR019109">
    <property type="entry name" value="MamF_MmsF"/>
</dbReference>
<dbReference type="GO" id="GO:0016020">
    <property type="term" value="C:membrane"/>
    <property type="evidence" value="ECO:0007669"/>
    <property type="project" value="UniProtKB-SubCell"/>
</dbReference>
<evidence type="ECO:0000313" key="6">
    <source>
        <dbReference type="EMBL" id="OGC63260.1"/>
    </source>
</evidence>
<sequence length="105" mass="12107">MEPNMAAVFSYMFPIIGGVVFFTSEKKNTFIKFHALQSFLFWLAVWGAMFIAQSLTLILIGFLLLPIVSLGAFVIWVYLMWKAYNNIEIELPYIGKFAREQINKS</sequence>
<evidence type="ECO:0000313" key="7">
    <source>
        <dbReference type="Proteomes" id="UP000176614"/>
    </source>
</evidence>
<keyword evidence="2 5" id="KW-0812">Transmembrane</keyword>
<keyword evidence="3 5" id="KW-1133">Transmembrane helix</keyword>
<evidence type="ECO:0000256" key="3">
    <source>
        <dbReference type="ARBA" id="ARBA00022989"/>
    </source>
</evidence>
<feature type="transmembrane region" description="Helical" evidence="5">
    <location>
        <begin position="58"/>
        <end position="79"/>
    </location>
</feature>
<dbReference type="AlphaFoldDB" id="A0A1F4W1M5"/>
<evidence type="ECO:0000256" key="2">
    <source>
        <dbReference type="ARBA" id="ARBA00022692"/>
    </source>
</evidence>
<dbReference type="PANTHER" id="PTHR36460:SF1">
    <property type="entry name" value="UPF0132 DOMAIN PROTEIN (AFU_ORTHOLOGUE AFUA_3G10255)"/>
    <property type="match status" value="1"/>
</dbReference>
<feature type="transmembrane region" description="Helical" evidence="5">
    <location>
        <begin position="6"/>
        <end position="23"/>
    </location>
</feature>
<name>A0A1F4W1M5_UNCKA</name>
<evidence type="ECO:0000256" key="4">
    <source>
        <dbReference type="ARBA" id="ARBA00023136"/>
    </source>
</evidence>
<comment type="caution">
    <text evidence="6">The sequence shown here is derived from an EMBL/GenBank/DDBJ whole genome shotgun (WGS) entry which is preliminary data.</text>
</comment>
<gene>
    <name evidence="6" type="ORF">A2264_00935</name>
</gene>
<comment type="subcellular location">
    <subcellularLocation>
        <location evidence="1">Membrane</location>
        <topology evidence="1">Multi-pass membrane protein</topology>
    </subcellularLocation>
</comment>
<protein>
    <recommendedName>
        <fullName evidence="8">DUF4870 domain-containing protein</fullName>
    </recommendedName>
</protein>
<dbReference type="Proteomes" id="UP000176614">
    <property type="component" value="Unassembled WGS sequence"/>
</dbReference>
<dbReference type="PANTHER" id="PTHR36460">
    <property type="entry name" value="UPF0132 DOMAIN PROTEIN (AFU_ORTHOLOGUE AFUA_3G10255)"/>
    <property type="match status" value="1"/>
</dbReference>
<evidence type="ECO:0000256" key="1">
    <source>
        <dbReference type="ARBA" id="ARBA00004141"/>
    </source>
</evidence>
<proteinExistence type="predicted"/>
<accession>A0A1F4W1M5</accession>
<feature type="transmembrane region" description="Helical" evidence="5">
    <location>
        <begin position="35"/>
        <end position="52"/>
    </location>
</feature>
<keyword evidence="4 5" id="KW-0472">Membrane</keyword>